<evidence type="ECO:0000313" key="14">
    <source>
        <dbReference type="Proteomes" id="UP000190831"/>
    </source>
</evidence>
<dbReference type="OrthoDB" id="3996471at2759"/>
<dbReference type="CDD" id="cd06145">
    <property type="entry name" value="REX1_like"/>
    <property type="match status" value="1"/>
</dbReference>
<evidence type="ECO:0000256" key="10">
    <source>
        <dbReference type="ARBA" id="ARBA00037201"/>
    </source>
</evidence>
<dbReference type="InterPro" id="IPR012337">
    <property type="entry name" value="RNaseH-like_sf"/>
</dbReference>
<keyword evidence="7" id="KW-0378">Hydrolase</keyword>
<dbReference type="Gene3D" id="3.30.420.10">
    <property type="entry name" value="Ribonuclease H-like superfamily/Ribonuclease H"/>
    <property type="match status" value="1"/>
</dbReference>
<evidence type="ECO:0000256" key="5">
    <source>
        <dbReference type="ARBA" id="ARBA00022552"/>
    </source>
</evidence>
<feature type="domain" description="Exonuclease" evidence="12">
    <location>
        <begin position="226"/>
        <end position="382"/>
    </location>
</feature>
<keyword evidence="5" id="KW-0698">rRNA processing</keyword>
<comment type="subcellular location">
    <subcellularLocation>
        <location evidence="2">Cytoplasm</location>
    </subcellularLocation>
    <subcellularLocation>
        <location evidence="1">Nucleus</location>
    </subcellularLocation>
</comment>
<dbReference type="STRING" id="4955.A0A1G4MK17"/>
<sequence length="387" mass="43729">MPPLRPIDLKSQPAPYQVRYKVIQKIHAVLKKSSASRLSNCDRKAVELEGEVAKKSSSGQSYRFNASVLLRDLSRPNGRSTKANGKINEASGTLLKTQVLEKLTAVLLPVEKLLENGYFLTTTLEVDSDDDAKGGVHKVCIRCNTKFRKDQIMKPTTCRYHIQKRRYNRNTKVAEYPCCGETTSSSSLLGLGCKTMSHHVFRPETFQEMSQISRFMTTDLIEGESNVLALDCEMAFTSMGYELIRLTIVDFFTSKVLFDEIVQPFGEIVDLNTEFSGVHLIEKNKSLSFEETMTRVLSKNLINRNSILIGHGMENDLNVLRIVHRRIIDTAVLYPHGKFKSSLKNLAFETISRRIQSGEHDSSEDAIATMDVLKFKLGIPINQKTWN</sequence>
<evidence type="ECO:0000256" key="11">
    <source>
        <dbReference type="ARBA" id="ARBA00039985"/>
    </source>
</evidence>
<dbReference type="GO" id="GO:0003676">
    <property type="term" value="F:nucleic acid binding"/>
    <property type="evidence" value="ECO:0007669"/>
    <property type="project" value="InterPro"/>
</dbReference>
<dbReference type="Proteomes" id="UP000190831">
    <property type="component" value="Chromosome H"/>
</dbReference>
<proteinExistence type="inferred from homology"/>
<dbReference type="GO" id="GO:0010629">
    <property type="term" value="P:negative regulation of gene expression"/>
    <property type="evidence" value="ECO:0007669"/>
    <property type="project" value="UniProtKB-ARBA"/>
</dbReference>
<keyword evidence="14" id="KW-1185">Reference proteome</keyword>
<accession>A0A1G4MK17</accession>
<comment type="function">
    <text evidence="10">3' to 5' exoribonuclease required for proper 3' end maturation of MRP RNA and of the U5L snRNA.</text>
</comment>
<evidence type="ECO:0000256" key="8">
    <source>
        <dbReference type="ARBA" id="ARBA00022839"/>
    </source>
</evidence>
<dbReference type="PANTHER" id="PTHR12801">
    <property type="entry name" value="RNA EXONUCLEASE REXO1 / RECO3 FAMILY MEMBER-RELATED"/>
    <property type="match status" value="1"/>
</dbReference>
<evidence type="ECO:0000256" key="2">
    <source>
        <dbReference type="ARBA" id="ARBA00004496"/>
    </source>
</evidence>
<keyword evidence="9" id="KW-0539">Nucleus</keyword>
<keyword evidence="4" id="KW-0963">Cytoplasm</keyword>
<dbReference type="GO" id="GO:0005634">
    <property type="term" value="C:nucleus"/>
    <property type="evidence" value="ECO:0007669"/>
    <property type="project" value="UniProtKB-SubCell"/>
</dbReference>
<dbReference type="InterPro" id="IPR047021">
    <property type="entry name" value="REXO1/3/4-like"/>
</dbReference>
<dbReference type="InterPro" id="IPR013520">
    <property type="entry name" value="Ribonucl_H"/>
</dbReference>
<comment type="similarity">
    <text evidence="3">Belongs to the REXO1/REXO3 family.</text>
</comment>
<gene>
    <name evidence="13" type="ORF">LAFE_0H08636G</name>
</gene>
<evidence type="ECO:0000256" key="1">
    <source>
        <dbReference type="ARBA" id="ARBA00004123"/>
    </source>
</evidence>
<evidence type="ECO:0000256" key="9">
    <source>
        <dbReference type="ARBA" id="ARBA00023242"/>
    </source>
</evidence>
<evidence type="ECO:0000313" key="13">
    <source>
        <dbReference type="EMBL" id="SCW04216.1"/>
    </source>
</evidence>
<dbReference type="GO" id="GO:0004527">
    <property type="term" value="F:exonuclease activity"/>
    <property type="evidence" value="ECO:0007669"/>
    <property type="project" value="UniProtKB-KW"/>
</dbReference>
<evidence type="ECO:0000259" key="12">
    <source>
        <dbReference type="SMART" id="SM00479"/>
    </source>
</evidence>
<evidence type="ECO:0000256" key="6">
    <source>
        <dbReference type="ARBA" id="ARBA00022722"/>
    </source>
</evidence>
<protein>
    <recommendedName>
        <fullName evidence="11">RNA exonuclease 3</fullName>
    </recommendedName>
</protein>
<reference evidence="13 14" key="1">
    <citation type="submission" date="2016-03" db="EMBL/GenBank/DDBJ databases">
        <authorList>
            <person name="Devillers H."/>
        </authorList>
    </citation>
    <scope>NUCLEOTIDE SEQUENCE [LARGE SCALE GENOMIC DNA]</scope>
    <source>
        <strain evidence="13">CBS 6772</strain>
    </source>
</reference>
<dbReference type="PANTHER" id="PTHR12801:SF118">
    <property type="entry name" value="RNA EXONUCLEASE 3"/>
    <property type="match status" value="1"/>
</dbReference>
<dbReference type="InterPro" id="IPR036397">
    <property type="entry name" value="RNaseH_sf"/>
</dbReference>
<dbReference type="GO" id="GO:0006364">
    <property type="term" value="P:rRNA processing"/>
    <property type="evidence" value="ECO:0007669"/>
    <property type="project" value="UniProtKB-KW"/>
</dbReference>
<dbReference type="EMBL" id="LT598491">
    <property type="protein sequence ID" value="SCW04216.1"/>
    <property type="molecule type" value="Genomic_DNA"/>
</dbReference>
<dbReference type="SMART" id="SM00479">
    <property type="entry name" value="EXOIII"/>
    <property type="match status" value="1"/>
</dbReference>
<evidence type="ECO:0000256" key="3">
    <source>
        <dbReference type="ARBA" id="ARBA00006357"/>
    </source>
</evidence>
<dbReference type="OMA" id="IDCEMGF"/>
<organism evidence="13 14">
    <name type="scientific">Lachancea fermentati</name>
    <name type="common">Zygosaccharomyces fermentati</name>
    <dbReference type="NCBI Taxonomy" id="4955"/>
    <lineage>
        <taxon>Eukaryota</taxon>
        <taxon>Fungi</taxon>
        <taxon>Dikarya</taxon>
        <taxon>Ascomycota</taxon>
        <taxon>Saccharomycotina</taxon>
        <taxon>Saccharomycetes</taxon>
        <taxon>Saccharomycetales</taxon>
        <taxon>Saccharomycetaceae</taxon>
        <taxon>Lachancea</taxon>
    </lineage>
</organism>
<dbReference type="SUPFAM" id="SSF53098">
    <property type="entry name" value="Ribonuclease H-like"/>
    <property type="match status" value="1"/>
</dbReference>
<dbReference type="InterPro" id="IPR034922">
    <property type="entry name" value="REX1-like_exo"/>
</dbReference>
<keyword evidence="8" id="KW-0269">Exonuclease</keyword>
<dbReference type="AlphaFoldDB" id="A0A1G4MK17"/>
<name>A0A1G4MK17_LACFM</name>
<dbReference type="FunFam" id="3.30.420.10:FF:000031">
    <property type="entry name" value="RNA exonuclease 1"/>
    <property type="match status" value="1"/>
</dbReference>
<evidence type="ECO:0000256" key="7">
    <source>
        <dbReference type="ARBA" id="ARBA00022801"/>
    </source>
</evidence>
<evidence type="ECO:0000256" key="4">
    <source>
        <dbReference type="ARBA" id="ARBA00022490"/>
    </source>
</evidence>
<keyword evidence="6" id="KW-0540">Nuclease</keyword>
<dbReference type="GO" id="GO:0005737">
    <property type="term" value="C:cytoplasm"/>
    <property type="evidence" value="ECO:0007669"/>
    <property type="project" value="UniProtKB-SubCell"/>
</dbReference>